<dbReference type="AlphaFoldDB" id="A0ABD0PL53"/>
<sequence length="60" mass="6875">FLHLKALMPMGTSPWYRWVIYRATLTPQTLQLLSATCQVWCINSAVVILWSTCSTTASWQ</sequence>
<feature type="non-terminal residue" evidence="1">
    <location>
        <position position="1"/>
    </location>
</feature>
<reference evidence="1 2" key="1">
    <citation type="submission" date="2024-05" db="EMBL/GenBank/DDBJ databases">
        <title>Genome sequencing and assembly of Indian major carp, Cirrhinus mrigala (Hamilton, 1822).</title>
        <authorList>
            <person name="Mohindra V."/>
            <person name="Chowdhury L.M."/>
            <person name="Lal K."/>
            <person name="Jena J.K."/>
        </authorList>
    </citation>
    <scope>NUCLEOTIDE SEQUENCE [LARGE SCALE GENOMIC DNA]</scope>
    <source>
        <strain evidence="1">CM1030</strain>
        <tissue evidence="1">Blood</tissue>
    </source>
</reference>
<comment type="caution">
    <text evidence="1">The sequence shown here is derived from an EMBL/GenBank/DDBJ whole genome shotgun (WGS) entry which is preliminary data.</text>
</comment>
<organism evidence="1 2">
    <name type="scientific">Cirrhinus mrigala</name>
    <name type="common">Mrigala</name>
    <dbReference type="NCBI Taxonomy" id="683832"/>
    <lineage>
        <taxon>Eukaryota</taxon>
        <taxon>Metazoa</taxon>
        <taxon>Chordata</taxon>
        <taxon>Craniata</taxon>
        <taxon>Vertebrata</taxon>
        <taxon>Euteleostomi</taxon>
        <taxon>Actinopterygii</taxon>
        <taxon>Neopterygii</taxon>
        <taxon>Teleostei</taxon>
        <taxon>Ostariophysi</taxon>
        <taxon>Cypriniformes</taxon>
        <taxon>Cyprinidae</taxon>
        <taxon>Labeoninae</taxon>
        <taxon>Labeonini</taxon>
        <taxon>Cirrhinus</taxon>
    </lineage>
</organism>
<keyword evidence="2" id="KW-1185">Reference proteome</keyword>
<evidence type="ECO:0000313" key="2">
    <source>
        <dbReference type="Proteomes" id="UP001529510"/>
    </source>
</evidence>
<protein>
    <submittedName>
        <fullName evidence="1">Uncharacterized protein</fullName>
    </submittedName>
</protein>
<dbReference type="Proteomes" id="UP001529510">
    <property type="component" value="Unassembled WGS sequence"/>
</dbReference>
<proteinExistence type="predicted"/>
<evidence type="ECO:0000313" key="1">
    <source>
        <dbReference type="EMBL" id="KAL0174141.1"/>
    </source>
</evidence>
<accession>A0ABD0PL53</accession>
<feature type="non-terminal residue" evidence="1">
    <location>
        <position position="60"/>
    </location>
</feature>
<name>A0ABD0PL53_CIRMR</name>
<dbReference type="EMBL" id="JAMKFB020000015">
    <property type="protein sequence ID" value="KAL0174141.1"/>
    <property type="molecule type" value="Genomic_DNA"/>
</dbReference>
<gene>
    <name evidence="1" type="ORF">M9458_030109</name>
</gene>